<gene>
    <name evidence="2" type="ORF">J07HQW1_02594</name>
</gene>
<dbReference type="AlphaFoldDB" id="U1N784"/>
<feature type="transmembrane region" description="Helical" evidence="1">
    <location>
        <begin position="52"/>
        <end position="76"/>
    </location>
</feature>
<sequence length="81" mass="8424">MGAKDTIRGLALLSFLMFVGLPLLSGAMWLIRSPNATTSDAISLVESAAIPWWTGLAQAAPLLFVVVAAVLVWAGADEVLG</sequence>
<keyword evidence="1" id="KW-0812">Transmembrane</keyword>
<evidence type="ECO:0000313" key="2">
    <source>
        <dbReference type="EMBL" id="ERG92550.1"/>
    </source>
</evidence>
<proteinExistence type="predicted"/>
<evidence type="ECO:0000313" key="3">
    <source>
        <dbReference type="Proteomes" id="UP000030649"/>
    </source>
</evidence>
<reference evidence="2 3" key="1">
    <citation type="journal article" date="2013" name="PLoS ONE">
        <title>Assembly-driven community genomics of a hypersaline microbial ecosystem.</title>
        <authorList>
            <person name="Podell S."/>
            <person name="Ugalde J.A."/>
            <person name="Narasingarao P."/>
            <person name="Banfield J.F."/>
            <person name="Heidelberg K.B."/>
            <person name="Allen E.E."/>
        </authorList>
    </citation>
    <scope>NUCLEOTIDE SEQUENCE [LARGE SCALE GENOMIC DNA]</scope>
    <source>
        <strain evidence="3">J07HQW1</strain>
    </source>
</reference>
<dbReference type="HOGENOM" id="CLU_2565660_0_0_2"/>
<organism evidence="2 3">
    <name type="scientific">Haloquadratum walsbyi J07HQW1</name>
    <dbReference type="NCBI Taxonomy" id="1238424"/>
    <lineage>
        <taxon>Archaea</taxon>
        <taxon>Methanobacteriati</taxon>
        <taxon>Methanobacteriota</taxon>
        <taxon>Stenosarchaea group</taxon>
        <taxon>Halobacteria</taxon>
        <taxon>Halobacteriales</taxon>
        <taxon>Haloferacaceae</taxon>
        <taxon>Haloquadratum</taxon>
    </lineage>
</organism>
<feature type="transmembrane region" description="Helical" evidence="1">
    <location>
        <begin position="12"/>
        <end position="32"/>
    </location>
</feature>
<keyword evidence="1" id="KW-0472">Membrane</keyword>
<protein>
    <submittedName>
        <fullName evidence="2">Uncharacterized protein</fullName>
    </submittedName>
</protein>
<accession>U1N784</accession>
<dbReference type="EMBL" id="KE356560">
    <property type="protein sequence ID" value="ERG92550.1"/>
    <property type="molecule type" value="Genomic_DNA"/>
</dbReference>
<evidence type="ECO:0000256" key="1">
    <source>
        <dbReference type="SAM" id="Phobius"/>
    </source>
</evidence>
<dbReference type="Proteomes" id="UP000030649">
    <property type="component" value="Unassembled WGS sequence"/>
</dbReference>
<keyword evidence="1" id="KW-1133">Transmembrane helix</keyword>
<name>U1N784_9EURY</name>